<evidence type="ECO:0000256" key="4">
    <source>
        <dbReference type="ARBA" id="ARBA00023136"/>
    </source>
</evidence>
<sequence length="569" mass="63812">MKITYYNRFILLFSLFGLLVLGACKKVETEPRDWIREDLVWDDQDKNATVAGFFLNSVYTYIPTGFNRIDGDYLDAASGDAIPSRNNTQVEFYTNGRISVVNNPDPYWGNSYAGIRAANIFLSNIDKVPMAAITKQYWKAEARFIRALMYFELVKRYGGVPLVGNKIFTVEDDLEIPRNNYADCVNYIVSECDAIKDSLRLEKGANYGTSDWGRISKGAAIALKCRTYLYAASPLFNGGGFESNSNTKALTGYPSYDASRWQKVIDASEELIGIGYYALQSSFNNVFVVNRNTEVILSKQGATNANIESINAPSGYATPALSLGRTSATSELVNAFPMNNGLAINSTSPASGYNPANPYLNRDPRFYSTIFYNGATWLRRGVQTFEGGLDKPGGTTIQTKTGFYVRKFMADFSNNTTYTNQSHNFILFRYAEILLNYAEALNEMGRTEDAVTQLKLIRARAGITASTNARYGIPSGVSQSDLRTLIFNERRIELAFEEHRFWDVRRWKIAPAVLNTNVNGVKITKNADNTFTYQTQPAANLLFTNKLYHMPLPYSEIVKNSKLIQNEGW</sequence>
<dbReference type="SUPFAM" id="SSF48452">
    <property type="entry name" value="TPR-like"/>
    <property type="match status" value="1"/>
</dbReference>
<dbReference type="Gene3D" id="1.25.40.390">
    <property type="match status" value="1"/>
</dbReference>
<evidence type="ECO:0000256" key="1">
    <source>
        <dbReference type="ARBA" id="ARBA00004442"/>
    </source>
</evidence>
<evidence type="ECO:0000256" key="5">
    <source>
        <dbReference type="ARBA" id="ARBA00023237"/>
    </source>
</evidence>
<dbReference type="Pfam" id="PF07980">
    <property type="entry name" value="SusD_RagB"/>
    <property type="match status" value="1"/>
</dbReference>
<feature type="domain" description="RagB/SusD" evidence="6">
    <location>
        <begin position="303"/>
        <end position="569"/>
    </location>
</feature>
<comment type="similarity">
    <text evidence="2">Belongs to the SusD family.</text>
</comment>
<proteinExistence type="inferred from homology"/>
<evidence type="ECO:0000259" key="6">
    <source>
        <dbReference type="Pfam" id="PF07980"/>
    </source>
</evidence>
<keyword evidence="4" id="KW-0472">Membrane</keyword>
<evidence type="ECO:0000259" key="7">
    <source>
        <dbReference type="Pfam" id="PF14322"/>
    </source>
</evidence>
<comment type="subcellular location">
    <subcellularLocation>
        <location evidence="1">Cell outer membrane</location>
    </subcellularLocation>
</comment>
<organism evidence="8">
    <name type="scientific">Pedobacter sp. KACC 23697</name>
    <dbReference type="NCBI Taxonomy" id="3149230"/>
    <lineage>
        <taxon>Bacteria</taxon>
        <taxon>Pseudomonadati</taxon>
        <taxon>Bacteroidota</taxon>
        <taxon>Sphingobacteriia</taxon>
        <taxon>Sphingobacteriales</taxon>
        <taxon>Sphingobacteriaceae</taxon>
        <taxon>Pedobacter</taxon>
    </lineage>
</organism>
<dbReference type="InterPro" id="IPR033985">
    <property type="entry name" value="SusD-like_N"/>
</dbReference>
<reference evidence="8" key="1">
    <citation type="submission" date="2024-05" db="EMBL/GenBank/DDBJ databases">
        <authorList>
            <person name="Kim S."/>
            <person name="Heo J."/>
            <person name="Choi H."/>
            <person name="Choi Y."/>
            <person name="Kwon S.-W."/>
            <person name="Kim Y."/>
        </authorList>
    </citation>
    <scope>NUCLEOTIDE SEQUENCE</scope>
    <source>
        <strain evidence="8">KACC 23697</strain>
    </source>
</reference>
<dbReference type="InterPro" id="IPR012944">
    <property type="entry name" value="SusD_RagB_dom"/>
</dbReference>
<protein>
    <submittedName>
        <fullName evidence="8">RagB/SusD family nutrient uptake outer membrane protein</fullName>
    </submittedName>
</protein>
<feature type="domain" description="SusD-like N-terminal" evidence="7">
    <location>
        <begin position="95"/>
        <end position="229"/>
    </location>
</feature>
<keyword evidence="5" id="KW-0998">Cell outer membrane</keyword>
<gene>
    <name evidence="8" type="ORF">ABEG20_04350</name>
</gene>
<dbReference type="CDD" id="cd08977">
    <property type="entry name" value="SusD"/>
    <property type="match status" value="1"/>
</dbReference>
<dbReference type="PROSITE" id="PS51257">
    <property type="entry name" value="PROKAR_LIPOPROTEIN"/>
    <property type="match status" value="1"/>
</dbReference>
<dbReference type="RefSeq" id="WP_406826170.1">
    <property type="nucleotide sequence ID" value="NZ_CP157485.1"/>
</dbReference>
<dbReference type="EMBL" id="CP157485">
    <property type="protein sequence ID" value="XBO48829.1"/>
    <property type="molecule type" value="Genomic_DNA"/>
</dbReference>
<evidence type="ECO:0000256" key="2">
    <source>
        <dbReference type="ARBA" id="ARBA00006275"/>
    </source>
</evidence>
<dbReference type="InterPro" id="IPR011990">
    <property type="entry name" value="TPR-like_helical_dom_sf"/>
</dbReference>
<evidence type="ECO:0000313" key="8">
    <source>
        <dbReference type="EMBL" id="XBO48829.1"/>
    </source>
</evidence>
<dbReference type="GO" id="GO:0009279">
    <property type="term" value="C:cell outer membrane"/>
    <property type="evidence" value="ECO:0007669"/>
    <property type="project" value="UniProtKB-SubCell"/>
</dbReference>
<keyword evidence="3" id="KW-0732">Signal</keyword>
<evidence type="ECO:0000256" key="3">
    <source>
        <dbReference type="ARBA" id="ARBA00022729"/>
    </source>
</evidence>
<name>A0AAU7K986_9SPHI</name>
<dbReference type="AlphaFoldDB" id="A0AAU7K986"/>
<dbReference type="Pfam" id="PF14322">
    <property type="entry name" value="SusD-like_3"/>
    <property type="match status" value="1"/>
</dbReference>
<accession>A0AAU7K986</accession>